<dbReference type="AlphaFoldDB" id="A0AA43M9P5"/>
<dbReference type="EMBL" id="JARXYA010000007">
    <property type="protein sequence ID" value="MDH6504275.1"/>
    <property type="molecule type" value="Genomic_DNA"/>
</dbReference>
<comment type="caution">
    <text evidence="3">The sequence shown here is derived from an EMBL/GenBank/DDBJ whole genome shotgun (WGS) entry which is preliminary data.</text>
</comment>
<evidence type="ECO:0000313" key="3">
    <source>
        <dbReference type="EMBL" id="MDH6504275.1"/>
    </source>
</evidence>
<proteinExistence type="predicted"/>
<name>A0AA43M9P5_9BURK</name>
<sequence>MDEEVDMKKPMICFKQNEDGVAAVEFALILPVLLVLVFGIINYGILLYDQAVITNAAREGARWGAINTSAAISCSGTATGTGNPCQIANNYTHANLITFGGNANSSASATGTGTSGTTVTVTVTYQFSEIGWIVGSAVNNLTSTAVMYHE</sequence>
<evidence type="ECO:0000313" key="4">
    <source>
        <dbReference type="Proteomes" id="UP001161160"/>
    </source>
</evidence>
<keyword evidence="1" id="KW-0472">Membrane</keyword>
<reference evidence="3" key="1">
    <citation type="submission" date="2023-04" db="EMBL/GenBank/DDBJ databases">
        <title>Genome Encyclopedia of Bacteria and Archaea VI: Functional Genomics of Type Strains.</title>
        <authorList>
            <person name="Whitman W."/>
        </authorList>
    </citation>
    <scope>NUCLEOTIDE SEQUENCE</scope>
    <source>
        <strain evidence="3">Enz.4-51</strain>
    </source>
</reference>
<keyword evidence="4" id="KW-1185">Reference proteome</keyword>
<dbReference type="InterPro" id="IPR012495">
    <property type="entry name" value="TadE-like_dom"/>
</dbReference>
<keyword evidence="1" id="KW-1133">Transmembrane helix</keyword>
<feature type="domain" description="TadE-like" evidence="2">
    <location>
        <begin position="20"/>
        <end position="62"/>
    </location>
</feature>
<gene>
    <name evidence="3" type="ORF">M2127_001591</name>
</gene>
<protein>
    <submittedName>
        <fullName evidence="3">Flp pilus assembly protein TadG</fullName>
    </submittedName>
</protein>
<organism evidence="3 4">
    <name type="scientific">Polynucleobacter sphagniphilus</name>
    <dbReference type="NCBI Taxonomy" id="1743169"/>
    <lineage>
        <taxon>Bacteria</taxon>
        <taxon>Pseudomonadati</taxon>
        <taxon>Pseudomonadota</taxon>
        <taxon>Betaproteobacteria</taxon>
        <taxon>Burkholderiales</taxon>
        <taxon>Burkholderiaceae</taxon>
        <taxon>Polynucleobacter</taxon>
    </lineage>
</organism>
<evidence type="ECO:0000259" key="2">
    <source>
        <dbReference type="Pfam" id="PF07811"/>
    </source>
</evidence>
<dbReference type="Proteomes" id="UP001161160">
    <property type="component" value="Unassembled WGS sequence"/>
</dbReference>
<evidence type="ECO:0000256" key="1">
    <source>
        <dbReference type="SAM" id="Phobius"/>
    </source>
</evidence>
<keyword evidence="1" id="KW-0812">Transmembrane</keyword>
<accession>A0AA43M9P5</accession>
<feature type="transmembrane region" description="Helical" evidence="1">
    <location>
        <begin position="21"/>
        <end position="48"/>
    </location>
</feature>
<dbReference type="Pfam" id="PF07811">
    <property type="entry name" value="TadE"/>
    <property type="match status" value="1"/>
</dbReference>